<proteinExistence type="predicted"/>
<keyword evidence="2" id="KW-1185">Reference proteome</keyword>
<organism evidence="1 2">
    <name type="scientific">Limnohabitans curvus</name>
    <dbReference type="NCBI Taxonomy" id="323423"/>
    <lineage>
        <taxon>Bacteria</taxon>
        <taxon>Pseudomonadati</taxon>
        <taxon>Pseudomonadota</taxon>
        <taxon>Betaproteobacteria</taxon>
        <taxon>Burkholderiales</taxon>
        <taxon>Comamonadaceae</taxon>
        <taxon>Limnohabitans</taxon>
    </lineage>
</organism>
<name>A0A315ELX1_9BURK</name>
<protein>
    <submittedName>
        <fullName evidence="1">Uncharacterized protein</fullName>
    </submittedName>
</protein>
<dbReference type="Proteomes" id="UP000251341">
    <property type="component" value="Unassembled WGS sequence"/>
</dbReference>
<reference evidence="1 2" key="1">
    <citation type="submission" date="2017-04" db="EMBL/GenBank/DDBJ databases">
        <title>Unexpected and diverse lifestyles within the genus Limnohabitans.</title>
        <authorList>
            <person name="Kasalicky V."/>
            <person name="Mehrshad M."/>
            <person name="Andrei S.-A."/>
            <person name="Salcher M."/>
            <person name="Kratochvilova H."/>
            <person name="Simek K."/>
            <person name="Ghai R."/>
        </authorList>
    </citation>
    <scope>NUCLEOTIDE SEQUENCE [LARGE SCALE GENOMIC DNA]</scope>
    <source>
        <strain evidence="1 2">MWH-C5</strain>
    </source>
</reference>
<dbReference type="EMBL" id="NESP01000001">
    <property type="protein sequence ID" value="PUE58886.1"/>
    <property type="molecule type" value="Genomic_DNA"/>
</dbReference>
<comment type="caution">
    <text evidence="1">The sequence shown here is derived from an EMBL/GenBank/DDBJ whole genome shotgun (WGS) entry which is preliminary data.</text>
</comment>
<gene>
    <name evidence="1" type="ORF">B9Z44_04330</name>
</gene>
<evidence type="ECO:0000313" key="1">
    <source>
        <dbReference type="EMBL" id="PUE58886.1"/>
    </source>
</evidence>
<accession>A0A315ELX1</accession>
<dbReference type="AlphaFoldDB" id="A0A315ELX1"/>
<evidence type="ECO:0000313" key="2">
    <source>
        <dbReference type="Proteomes" id="UP000251341"/>
    </source>
</evidence>
<sequence length="72" mass="7888">MPAKASLKPAKWAIKFRLFDFIGEAIEGLECKVVSLGEELVRIKTDAQGALPDIKAKDALDTFELWVTVVVG</sequence>